<accession>A0ABS9MJG4</accession>
<dbReference type="EMBL" id="JAKNHQ010000005">
    <property type="protein sequence ID" value="MCG4610387.1"/>
    <property type="molecule type" value="Genomic_DNA"/>
</dbReference>
<name>A0ABS9MJG4_9FIRM</name>
<evidence type="ECO:0000313" key="6">
    <source>
        <dbReference type="Proteomes" id="UP001298681"/>
    </source>
</evidence>
<protein>
    <submittedName>
        <fullName evidence="5">Helix-turn-helix domain-containing protein</fullName>
    </submittedName>
</protein>
<keyword evidence="1" id="KW-0805">Transcription regulation</keyword>
<dbReference type="Proteomes" id="UP001298681">
    <property type="component" value="Unassembled WGS sequence"/>
</dbReference>
<evidence type="ECO:0000256" key="3">
    <source>
        <dbReference type="ARBA" id="ARBA00023163"/>
    </source>
</evidence>
<evidence type="ECO:0000313" key="5">
    <source>
        <dbReference type="EMBL" id="MCG4610387.1"/>
    </source>
</evidence>
<keyword evidence="6" id="KW-1185">Reference proteome</keyword>
<proteinExistence type="predicted"/>
<keyword evidence="3" id="KW-0804">Transcription</keyword>
<gene>
    <name evidence="5" type="ORF">L0P57_05510</name>
</gene>
<dbReference type="PROSITE" id="PS50943">
    <property type="entry name" value="HTH_CROC1"/>
    <property type="match status" value="1"/>
</dbReference>
<dbReference type="SUPFAM" id="SSF47413">
    <property type="entry name" value="lambda repressor-like DNA-binding domains"/>
    <property type="match status" value="1"/>
</dbReference>
<dbReference type="CDD" id="cd00093">
    <property type="entry name" value="HTH_XRE"/>
    <property type="match status" value="1"/>
</dbReference>
<dbReference type="InterPro" id="IPR001387">
    <property type="entry name" value="Cro/C1-type_HTH"/>
</dbReference>
<evidence type="ECO:0000256" key="1">
    <source>
        <dbReference type="ARBA" id="ARBA00023015"/>
    </source>
</evidence>
<dbReference type="InterPro" id="IPR010982">
    <property type="entry name" value="Lambda_DNA-bd_dom_sf"/>
</dbReference>
<sequence>MEDYRAIIGENIRRQRKRRHMTQEDLADLTGMQPSSVGKIERAQANPNLNTLLRVADALEVDLPELLAAPSSERMNGYLHNVYLPALPEPNRSAARALLQILNDVVNIELDSSYVQSLVAQVLRLIRHSFYEVISSRCQDTMYRGLRVYGIKATFYAMGRAERVKVIPDLSTDRKAVERFVAQLNRNFVSYDNFMDLLEDFMGGDEW</sequence>
<keyword evidence="2" id="KW-0238">DNA-binding</keyword>
<dbReference type="Pfam" id="PF20124">
    <property type="entry name" value="DUF6514"/>
    <property type="match status" value="1"/>
</dbReference>
<dbReference type="Gene3D" id="1.10.260.40">
    <property type="entry name" value="lambda repressor-like DNA-binding domains"/>
    <property type="match status" value="1"/>
</dbReference>
<evidence type="ECO:0000259" key="4">
    <source>
        <dbReference type="PROSITE" id="PS50943"/>
    </source>
</evidence>
<evidence type="ECO:0000256" key="2">
    <source>
        <dbReference type="ARBA" id="ARBA00023125"/>
    </source>
</evidence>
<dbReference type="Pfam" id="PF01381">
    <property type="entry name" value="HTH_3"/>
    <property type="match status" value="1"/>
</dbReference>
<dbReference type="RefSeq" id="WP_237966614.1">
    <property type="nucleotide sequence ID" value="NZ_JAKNHQ010000005.1"/>
</dbReference>
<dbReference type="PANTHER" id="PTHR46797:SF23">
    <property type="entry name" value="HTH-TYPE TRANSCRIPTIONAL REGULATOR SUTR"/>
    <property type="match status" value="1"/>
</dbReference>
<dbReference type="PANTHER" id="PTHR46797">
    <property type="entry name" value="HTH-TYPE TRANSCRIPTIONAL REGULATOR"/>
    <property type="match status" value="1"/>
</dbReference>
<organism evidence="5 6">
    <name type="scientific">Anaeromassilibacillus senegalensis</name>
    <dbReference type="NCBI Taxonomy" id="1673717"/>
    <lineage>
        <taxon>Bacteria</taxon>
        <taxon>Bacillati</taxon>
        <taxon>Bacillota</taxon>
        <taxon>Clostridia</taxon>
        <taxon>Eubacteriales</taxon>
        <taxon>Acutalibacteraceae</taxon>
        <taxon>Anaeromassilibacillus</taxon>
    </lineage>
</organism>
<comment type="caution">
    <text evidence="5">The sequence shown here is derived from an EMBL/GenBank/DDBJ whole genome shotgun (WGS) entry which is preliminary data.</text>
</comment>
<dbReference type="InterPro" id="IPR050807">
    <property type="entry name" value="TransReg_Diox_bact_type"/>
</dbReference>
<dbReference type="InterPro" id="IPR017016">
    <property type="entry name" value="UCP033595"/>
</dbReference>
<feature type="domain" description="HTH cro/C1-type" evidence="4">
    <location>
        <begin position="12"/>
        <end position="66"/>
    </location>
</feature>
<reference evidence="5 6" key="1">
    <citation type="submission" date="2022-01" db="EMBL/GenBank/DDBJ databases">
        <title>Collection of gut derived symbiotic bacterial strains cultured from healthy donors.</title>
        <authorList>
            <person name="Lin H."/>
            <person name="Kohout C."/>
            <person name="Waligurski E."/>
            <person name="Pamer E.G."/>
        </authorList>
    </citation>
    <scope>NUCLEOTIDE SEQUENCE [LARGE SCALE GENOMIC DNA]</scope>
    <source>
        <strain evidence="5 6">DFI.7.58</strain>
    </source>
</reference>
<dbReference type="SMART" id="SM00530">
    <property type="entry name" value="HTH_XRE"/>
    <property type="match status" value="1"/>
</dbReference>